<feature type="transmembrane region" description="Helical" evidence="12">
    <location>
        <begin position="186"/>
        <end position="208"/>
    </location>
</feature>
<sequence>MTQQETRIPAARESGEQVGRRFIRWSPTPKQVEWACFAALLANTLIVITGGAVRLTNSGLGCPTWPECTGGSVVPVSTLGYHGVIEFSNRMLTYAVSAAVGAAILAAMFQRPRRPVLVKLSWMLFLGVVLQAVVGGITVLTKLAPEWVAAHMCISMGMIAVSYVLWIRSREGDGPLELLTRREILWLGRVLVTATGAVVAIGTLVTGTDPHAGASDASKRLPFKALDITQAHADLVFIVVGLTVALWFALKAADARPESVRAVRDMFAVLIIQGVIGYTQYFAGLPAWMVLLHMTGACLTWIAAWRVLMSLRVRN</sequence>
<keyword evidence="7" id="KW-0408">Iron</keyword>
<dbReference type="PANTHER" id="PTHR35457:SF1">
    <property type="entry name" value="HEME A SYNTHASE"/>
    <property type="match status" value="1"/>
</dbReference>
<evidence type="ECO:0000313" key="13">
    <source>
        <dbReference type="EMBL" id="MBR7825255.1"/>
    </source>
</evidence>
<reference evidence="13" key="1">
    <citation type="submission" date="2021-04" db="EMBL/GenBank/DDBJ databases">
        <title>Genome based classification of Actinospica acidithermotolerans sp. nov., an actinobacterium isolated from an Indonesian hot spring.</title>
        <authorList>
            <person name="Kusuma A.B."/>
            <person name="Putra K.E."/>
            <person name="Nafisah S."/>
            <person name="Loh J."/>
            <person name="Nouioui I."/>
            <person name="Goodfellow M."/>
        </authorList>
    </citation>
    <scope>NUCLEOTIDE SEQUENCE</scope>
    <source>
        <strain evidence="13">MGRD01-02</strain>
    </source>
</reference>
<dbReference type="Pfam" id="PF02628">
    <property type="entry name" value="COX15-CtaA"/>
    <property type="match status" value="1"/>
</dbReference>
<keyword evidence="9 12" id="KW-0472">Membrane</keyword>
<dbReference type="InterPro" id="IPR050450">
    <property type="entry name" value="COX15/CtaA_HemeA_synthase"/>
</dbReference>
<evidence type="ECO:0000256" key="6">
    <source>
        <dbReference type="ARBA" id="ARBA00023002"/>
    </source>
</evidence>
<keyword evidence="3 12" id="KW-0812">Transmembrane</keyword>
<evidence type="ECO:0000313" key="14">
    <source>
        <dbReference type="Proteomes" id="UP000676325"/>
    </source>
</evidence>
<evidence type="ECO:0000256" key="12">
    <source>
        <dbReference type="SAM" id="Phobius"/>
    </source>
</evidence>
<keyword evidence="2" id="KW-1003">Cell membrane</keyword>
<dbReference type="EMBL" id="JAGSOH010000004">
    <property type="protein sequence ID" value="MBR7825255.1"/>
    <property type="molecule type" value="Genomic_DNA"/>
</dbReference>
<evidence type="ECO:0000256" key="2">
    <source>
        <dbReference type="ARBA" id="ARBA00022475"/>
    </source>
</evidence>
<dbReference type="AlphaFoldDB" id="A0A941IEI1"/>
<evidence type="ECO:0000256" key="9">
    <source>
        <dbReference type="ARBA" id="ARBA00023136"/>
    </source>
</evidence>
<evidence type="ECO:0000256" key="7">
    <source>
        <dbReference type="ARBA" id="ARBA00023004"/>
    </source>
</evidence>
<dbReference type="GO" id="GO:0046872">
    <property type="term" value="F:metal ion binding"/>
    <property type="evidence" value="ECO:0007669"/>
    <property type="project" value="UniProtKB-KW"/>
</dbReference>
<feature type="transmembrane region" description="Helical" evidence="12">
    <location>
        <begin position="287"/>
        <end position="308"/>
    </location>
</feature>
<dbReference type="GO" id="GO:0016020">
    <property type="term" value="C:membrane"/>
    <property type="evidence" value="ECO:0007669"/>
    <property type="project" value="UniProtKB-SubCell"/>
</dbReference>
<feature type="transmembrane region" description="Helical" evidence="12">
    <location>
        <begin position="228"/>
        <end position="250"/>
    </location>
</feature>
<dbReference type="GO" id="GO:0006784">
    <property type="term" value="P:heme A biosynthetic process"/>
    <property type="evidence" value="ECO:0007669"/>
    <property type="project" value="InterPro"/>
</dbReference>
<gene>
    <name evidence="13" type="ORF">KDK95_02975</name>
</gene>
<accession>A0A941IEI1</accession>
<dbReference type="Proteomes" id="UP000676325">
    <property type="component" value="Unassembled WGS sequence"/>
</dbReference>
<dbReference type="InterPro" id="IPR003780">
    <property type="entry name" value="COX15/CtaA_fam"/>
</dbReference>
<evidence type="ECO:0000256" key="5">
    <source>
        <dbReference type="ARBA" id="ARBA00022989"/>
    </source>
</evidence>
<dbReference type="GO" id="GO:0016491">
    <property type="term" value="F:oxidoreductase activity"/>
    <property type="evidence" value="ECO:0007669"/>
    <property type="project" value="UniProtKB-KW"/>
</dbReference>
<evidence type="ECO:0000256" key="4">
    <source>
        <dbReference type="ARBA" id="ARBA00022723"/>
    </source>
</evidence>
<keyword evidence="5 12" id="KW-1133">Transmembrane helix</keyword>
<keyword evidence="4" id="KW-0479">Metal-binding</keyword>
<evidence type="ECO:0000256" key="11">
    <source>
        <dbReference type="ARBA" id="ARBA00023444"/>
    </source>
</evidence>
<protein>
    <submittedName>
        <fullName evidence="13">Heme A synthase</fullName>
    </submittedName>
</protein>
<comment type="subcellular location">
    <subcellularLocation>
        <location evidence="1">Membrane</location>
        <topology evidence="1">Multi-pass membrane protein</topology>
    </subcellularLocation>
</comment>
<feature type="transmembrane region" description="Helical" evidence="12">
    <location>
        <begin position="147"/>
        <end position="166"/>
    </location>
</feature>
<evidence type="ECO:0000256" key="10">
    <source>
        <dbReference type="ARBA" id="ARBA00023157"/>
    </source>
</evidence>
<keyword evidence="8" id="KW-0350">Heme biosynthesis</keyword>
<organism evidence="13 14">
    <name type="scientific">Actinospica acidithermotolerans</name>
    <dbReference type="NCBI Taxonomy" id="2828514"/>
    <lineage>
        <taxon>Bacteria</taxon>
        <taxon>Bacillati</taxon>
        <taxon>Actinomycetota</taxon>
        <taxon>Actinomycetes</taxon>
        <taxon>Catenulisporales</taxon>
        <taxon>Actinospicaceae</taxon>
        <taxon>Actinospica</taxon>
    </lineage>
</organism>
<name>A0A941IEI1_9ACTN</name>
<keyword evidence="14" id="KW-1185">Reference proteome</keyword>
<dbReference type="PANTHER" id="PTHR35457">
    <property type="entry name" value="HEME A SYNTHASE"/>
    <property type="match status" value="1"/>
</dbReference>
<keyword evidence="6" id="KW-0560">Oxidoreductase</keyword>
<feature type="transmembrane region" description="Helical" evidence="12">
    <location>
        <begin position="91"/>
        <end position="109"/>
    </location>
</feature>
<dbReference type="RefSeq" id="WP_212516405.1">
    <property type="nucleotide sequence ID" value="NZ_JAGSOH010000004.1"/>
</dbReference>
<proteinExistence type="predicted"/>
<comment type="pathway">
    <text evidence="11">Porphyrin-containing compound metabolism.</text>
</comment>
<feature type="transmembrane region" description="Helical" evidence="12">
    <location>
        <begin position="262"/>
        <end position="281"/>
    </location>
</feature>
<evidence type="ECO:0000256" key="8">
    <source>
        <dbReference type="ARBA" id="ARBA00023133"/>
    </source>
</evidence>
<feature type="transmembrane region" description="Helical" evidence="12">
    <location>
        <begin position="121"/>
        <end position="141"/>
    </location>
</feature>
<comment type="caution">
    <text evidence="13">The sequence shown here is derived from an EMBL/GenBank/DDBJ whole genome shotgun (WGS) entry which is preliminary data.</text>
</comment>
<evidence type="ECO:0000256" key="1">
    <source>
        <dbReference type="ARBA" id="ARBA00004141"/>
    </source>
</evidence>
<evidence type="ECO:0000256" key="3">
    <source>
        <dbReference type="ARBA" id="ARBA00022692"/>
    </source>
</evidence>
<keyword evidence="10" id="KW-1015">Disulfide bond</keyword>
<feature type="transmembrane region" description="Helical" evidence="12">
    <location>
        <begin position="34"/>
        <end position="53"/>
    </location>
</feature>